<dbReference type="Pfam" id="PF00561">
    <property type="entry name" value="Abhydrolase_1"/>
    <property type="match status" value="1"/>
</dbReference>
<gene>
    <name evidence="2" type="ORF">UQ64_08640</name>
</gene>
<dbReference type="PANTHER" id="PTHR43433:SF5">
    <property type="entry name" value="AB HYDROLASE-1 DOMAIN-CONTAINING PROTEIN"/>
    <property type="match status" value="1"/>
</dbReference>
<feature type="domain" description="AB hydrolase-1" evidence="1">
    <location>
        <begin position="24"/>
        <end position="268"/>
    </location>
</feature>
<evidence type="ECO:0000313" key="2">
    <source>
        <dbReference type="EMBL" id="KTD87809.1"/>
    </source>
</evidence>
<comment type="caution">
    <text evidence="2">The sequence shown here is derived from an EMBL/GenBank/DDBJ whole genome shotgun (WGS) entry which is preliminary data.</text>
</comment>
<accession>A0A0W1B2N6</accession>
<evidence type="ECO:0000259" key="1">
    <source>
        <dbReference type="Pfam" id="PF00561"/>
    </source>
</evidence>
<evidence type="ECO:0000313" key="3">
    <source>
        <dbReference type="Proteomes" id="UP000054709"/>
    </source>
</evidence>
<dbReference type="GO" id="GO:0016740">
    <property type="term" value="F:transferase activity"/>
    <property type="evidence" value="ECO:0007669"/>
    <property type="project" value="UniProtKB-KW"/>
</dbReference>
<proteinExistence type="predicted"/>
<sequence length="286" mass="31439">MSEKIFKVNGIDICSESFGDPNNPAVLLIMGATCSMVYWDEEFCQRLADTGRYVIRYDNRDVGRSVVYEPGSSNYTVMDMAEDAAGLLDAYNIEQANIVGMSLGGMIAQVLAIRHPQKVLTLTLIVSSFFESDDNDRNLPPMDERILAFHADGATLDWSDEEAVADYLVSGSGILCGSKHKFDEKRAYKQVRMEIKRANNLLSMFNHALLIGDDKYEGKAKNIMVPTLVIHGVEDTVLPIEHGLALADEIPNASLLTLEGTGHEVHPDDWETIINAISSHTSGGNA</sequence>
<reference evidence="2 3" key="1">
    <citation type="journal article" date="2015" name="Int. Biodeterior. Biodegradation">
        <title>Physiological and genetic screening methods for the isolation of methyl tert-butyl ether-degrading bacteria for bioremediation purposes.</title>
        <authorList>
            <person name="Guisado I.M."/>
            <person name="Purswani J."/>
            <person name="Gonzalez Lopez J."/>
            <person name="Pozo C."/>
        </authorList>
    </citation>
    <scope>NUCLEOTIDE SEQUENCE [LARGE SCALE GENOMIC DNA]</scope>
    <source>
        <strain evidence="2 3">SH7</strain>
    </source>
</reference>
<dbReference type="SUPFAM" id="SSF53474">
    <property type="entry name" value="alpha/beta-Hydrolases"/>
    <property type="match status" value="1"/>
</dbReference>
<dbReference type="PRINTS" id="PR00111">
    <property type="entry name" value="ABHYDROLASE"/>
</dbReference>
<organism evidence="2 3">
    <name type="scientific">Paenibacillus etheri</name>
    <dbReference type="NCBI Taxonomy" id="1306852"/>
    <lineage>
        <taxon>Bacteria</taxon>
        <taxon>Bacillati</taxon>
        <taxon>Bacillota</taxon>
        <taxon>Bacilli</taxon>
        <taxon>Bacillales</taxon>
        <taxon>Paenibacillaceae</taxon>
        <taxon>Paenibacillus</taxon>
    </lineage>
</organism>
<name>A0A0W1B2N6_9BACL</name>
<dbReference type="InterPro" id="IPR050471">
    <property type="entry name" value="AB_hydrolase"/>
</dbReference>
<dbReference type="GO" id="GO:0004806">
    <property type="term" value="F:triacylglycerol lipase activity"/>
    <property type="evidence" value="ECO:0007669"/>
    <property type="project" value="TreeGrafter"/>
</dbReference>
<dbReference type="PANTHER" id="PTHR43433">
    <property type="entry name" value="HYDROLASE, ALPHA/BETA FOLD FAMILY PROTEIN"/>
    <property type="match status" value="1"/>
</dbReference>
<dbReference type="InterPro" id="IPR000073">
    <property type="entry name" value="AB_hydrolase_1"/>
</dbReference>
<dbReference type="RefSeq" id="WP_060622462.1">
    <property type="nucleotide sequence ID" value="NZ_LCZJ02000017.1"/>
</dbReference>
<dbReference type="OrthoDB" id="9805423at2"/>
<keyword evidence="3" id="KW-1185">Reference proteome</keyword>
<protein>
    <submittedName>
        <fullName evidence="2">Acetyltransferase</fullName>
    </submittedName>
</protein>
<dbReference type="Proteomes" id="UP000054709">
    <property type="component" value="Unassembled WGS sequence"/>
</dbReference>
<dbReference type="AlphaFoldDB" id="A0A0W1B2N6"/>
<dbReference type="GO" id="GO:0046503">
    <property type="term" value="P:glycerolipid catabolic process"/>
    <property type="evidence" value="ECO:0007669"/>
    <property type="project" value="TreeGrafter"/>
</dbReference>
<dbReference type="Gene3D" id="3.40.50.1820">
    <property type="entry name" value="alpha/beta hydrolase"/>
    <property type="match status" value="1"/>
</dbReference>
<dbReference type="InterPro" id="IPR029058">
    <property type="entry name" value="AB_hydrolase_fold"/>
</dbReference>
<dbReference type="EMBL" id="LCZJ02000017">
    <property type="protein sequence ID" value="KTD87809.1"/>
    <property type="molecule type" value="Genomic_DNA"/>
</dbReference>